<evidence type="ECO:0000313" key="11">
    <source>
        <dbReference type="Proteomes" id="UP000509636"/>
    </source>
</evidence>
<dbReference type="EMBL" id="JAGHKT020000004">
    <property type="protein sequence ID" value="MCM5671982.1"/>
    <property type="molecule type" value="Genomic_DNA"/>
</dbReference>
<dbReference type="GO" id="GO:0022857">
    <property type="term" value="F:transmembrane transporter activity"/>
    <property type="evidence" value="ECO:0007669"/>
    <property type="project" value="InterPro"/>
</dbReference>
<name>A0A6N0I3I8_STAHO</name>
<reference evidence="10 11" key="1">
    <citation type="submission" date="2019-09" db="EMBL/GenBank/DDBJ databases">
        <title>FDA dAtabase for Regulatory Grade micrObial Sequences (FDA-ARGOS): Supporting development and validation of Infectious Disease Dx tests.</title>
        <authorList>
            <person name="Sciortino C."/>
            <person name="Tallon L."/>
            <person name="Sadzewicz L."/>
            <person name="Vavikolanu K."/>
            <person name="Mehta A."/>
            <person name="Aluvathingal J."/>
            <person name="Nadendla S."/>
            <person name="Nandy P."/>
            <person name="Geyer C."/>
            <person name="Yan Y."/>
            <person name="Sichtig H."/>
        </authorList>
    </citation>
    <scope>NUCLEOTIDE SEQUENCE [LARGE SCALE GENOMIC DNA]</scope>
    <source>
        <strain evidence="10 11">FDAARGOS_661</strain>
    </source>
</reference>
<dbReference type="GO" id="GO:0033214">
    <property type="term" value="P:siderophore-iron import into cell"/>
    <property type="evidence" value="ECO:0007669"/>
    <property type="project" value="TreeGrafter"/>
</dbReference>
<feature type="transmembrane region" description="Helical" evidence="8">
    <location>
        <begin position="130"/>
        <end position="154"/>
    </location>
</feature>
<evidence type="ECO:0000256" key="2">
    <source>
        <dbReference type="ARBA" id="ARBA00007935"/>
    </source>
</evidence>
<dbReference type="Proteomes" id="UP000665944">
    <property type="component" value="Unassembled WGS sequence"/>
</dbReference>
<keyword evidence="12" id="KW-1185">Reference proteome</keyword>
<keyword evidence="6 8" id="KW-1133">Transmembrane helix</keyword>
<organism evidence="10 11">
    <name type="scientific">Staphylococcus hominis</name>
    <dbReference type="NCBI Taxonomy" id="1290"/>
    <lineage>
        <taxon>Bacteria</taxon>
        <taxon>Bacillati</taxon>
        <taxon>Bacillota</taxon>
        <taxon>Bacilli</taxon>
        <taxon>Bacillales</taxon>
        <taxon>Staphylococcaceae</taxon>
        <taxon>Staphylococcus</taxon>
    </lineage>
</organism>
<proteinExistence type="inferred from homology"/>
<dbReference type="PANTHER" id="PTHR30472">
    <property type="entry name" value="FERRIC ENTEROBACTIN TRANSPORT SYSTEM PERMEASE PROTEIN"/>
    <property type="match status" value="1"/>
</dbReference>
<evidence type="ECO:0000256" key="6">
    <source>
        <dbReference type="ARBA" id="ARBA00022989"/>
    </source>
</evidence>
<feature type="transmembrane region" description="Helical" evidence="8">
    <location>
        <begin position="6"/>
        <end position="28"/>
    </location>
</feature>
<evidence type="ECO:0000313" key="12">
    <source>
        <dbReference type="Proteomes" id="UP000665944"/>
    </source>
</evidence>
<feature type="transmembrane region" description="Helical" evidence="8">
    <location>
        <begin position="291"/>
        <end position="311"/>
    </location>
</feature>
<dbReference type="Proteomes" id="UP000509636">
    <property type="component" value="Chromosome"/>
</dbReference>
<evidence type="ECO:0000256" key="1">
    <source>
        <dbReference type="ARBA" id="ARBA00004651"/>
    </source>
</evidence>
<dbReference type="RefSeq" id="WP_017176035.1">
    <property type="nucleotide sequence ID" value="NZ_CAXOIK010000009.1"/>
</dbReference>
<comment type="subcellular location">
    <subcellularLocation>
        <location evidence="1">Cell membrane</location>
        <topology evidence="1">Multi-pass membrane protein</topology>
    </subcellularLocation>
</comment>
<dbReference type="AlphaFoldDB" id="A0A6N0I3I8"/>
<dbReference type="EMBL" id="CP054550">
    <property type="protein sequence ID" value="QKQ29072.1"/>
    <property type="molecule type" value="Genomic_DNA"/>
</dbReference>
<evidence type="ECO:0000256" key="3">
    <source>
        <dbReference type="ARBA" id="ARBA00022448"/>
    </source>
</evidence>
<dbReference type="SUPFAM" id="SSF81345">
    <property type="entry name" value="ABC transporter involved in vitamin B12 uptake, BtuC"/>
    <property type="match status" value="1"/>
</dbReference>
<dbReference type="CDD" id="cd06550">
    <property type="entry name" value="TM_ABC_iron-siderophores_like"/>
    <property type="match status" value="1"/>
</dbReference>
<protein>
    <submittedName>
        <fullName evidence="10">Iron ABC transporter permease</fullName>
    </submittedName>
</protein>
<feature type="transmembrane region" description="Helical" evidence="8">
    <location>
        <begin position="175"/>
        <end position="196"/>
    </location>
</feature>
<evidence type="ECO:0000256" key="4">
    <source>
        <dbReference type="ARBA" id="ARBA00022475"/>
    </source>
</evidence>
<keyword evidence="5 8" id="KW-0812">Transmembrane</keyword>
<dbReference type="InterPro" id="IPR000522">
    <property type="entry name" value="ABC_transptr_permease_BtuC"/>
</dbReference>
<dbReference type="InterPro" id="IPR037294">
    <property type="entry name" value="ABC_BtuC-like"/>
</dbReference>
<feature type="transmembrane region" description="Helical" evidence="8">
    <location>
        <begin position="77"/>
        <end position="97"/>
    </location>
</feature>
<evidence type="ECO:0000256" key="5">
    <source>
        <dbReference type="ARBA" id="ARBA00022692"/>
    </source>
</evidence>
<dbReference type="Pfam" id="PF01032">
    <property type="entry name" value="FecCD"/>
    <property type="match status" value="1"/>
</dbReference>
<sequence length="318" mass="35222">MKRHLYLTFSVWTLCLCIIIAISLFWGLGSLHQAFNQMIFFKVRVPRTFEALMVGAILTLTGQLFQTVLNNPLADSFTLGLASGATFGSSLAIFLGVSFLFIPIFSIIFSITTLLLVVIMTIVLSRNFPIRVLIISGLMVGAFFNALIYILTLIKPERTNRMLAYYFGGFANAEMNELVYITMVSLPIIIVIYSLVTPIKLLQLGEAKSKSLGLNVQWITFIVLLLTSIMTAIAVAFIGVIGFIGIIVPQLIRRYYFQYSLAIQMTLNILIGALTMLFADVVGKIVINPVQIPASIILSLVGIPILFYILVTQSNTTR</sequence>
<evidence type="ECO:0000256" key="8">
    <source>
        <dbReference type="SAM" id="Phobius"/>
    </source>
</evidence>
<accession>A0A6N0I3I8</accession>
<keyword evidence="7 8" id="KW-0472">Membrane</keyword>
<comment type="similarity">
    <text evidence="2">Belongs to the binding-protein-dependent transport system permease family. FecCD subfamily.</text>
</comment>
<evidence type="ECO:0000313" key="10">
    <source>
        <dbReference type="EMBL" id="QKQ29072.1"/>
    </source>
</evidence>
<feature type="transmembrane region" description="Helical" evidence="8">
    <location>
        <begin position="259"/>
        <end position="279"/>
    </location>
</feature>
<dbReference type="Gene3D" id="1.10.3470.10">
    <property type="entry name" value="ABC transporter involved in vitamin B12 uptake, BtuC"/>
    <property type="match status" value="1"/>
</dbReference>
<dbReference type="GO" id="GO:0005886">
    <property type="term" value="C:plasma membrane"/>
    <property type="evidence" value="ECO:0007669"/>
    <property type="project" value="UniProtKB-SubCell"/>
</dbReference>
<dbReference type="PANTHER" id="PTHR30472:SF25">
    <property type="entry name" value="ABC TRANSPORTER PERMEASE PROTEIN MJ0876-RELATED"/>
    <property type="match status" value="1"/>
</dbReference>
<evidence type="ECO:0000256" key="7">
    <source>
        <dbReference type="ARBA" id="ARBA00023136"/>
    </source>
</evidence>
<feature type="transmembrane region" description="Helical" evidence="8">
    <location>
        <begin position="104"/>
        <end position="124"/>
    </location>
</feature>
<evidence type="ECO:0000313" key="9">
    <source>
        <dbReference type="EMBL" id="MCM5671982.1"/>
    </source>
</evidence>
<keyword evidence="4" id="KW-1003">Cell membrane</keyword>
<feature type="transmembrane region" description="Helical" evidence="8">
    <location>
        <begin position="216"/>
        <end position="247"/>
    </location>
</feature>
<gene>
    <name evidence="10" type="ORF">FOB69_07015</name>
    <name evidence="9" type="ORF">J7T32_004260</name>
</gene>
<reference evidence="9 12" key="2">
    <citation type="submission" date="2022-06" db="EMBL/GenBank/DDBJ databases">
        <title>Staphylococcus hominis ShoR14 genome sequence.</title>
        <authorList>
            <person name="Yeo C.C."/>
            <person name="Chew C.H."/>
            <person name="Che Hamzah A.M."/>
            <person name="Al-Trad E.I."/>
        </authorList>
    </citation>
    <scope>NUCLEOTIDE SEQUENCE [LARGE SCALE GENOMIC DNA]</scope>
    <source>
        <strain evidence="9 12">ShoR14</strain>
    </source>
</reference>
<keyword evidence="3" id="KW-0813">Transport</keyword>